<proteinExistence type="predicted"/>
<dbReference type="EMBL" id="LSRP01000085">
    <property type="protein sequence ID" value="OJF96924.1"/>
    <property type="molecule type" value="Genomic_DNA"/>
</dbReference>
<dbReference type="Proteomes" id="UP000182661">
    <property type="component" value="Unassembled WGS sequence"/>
</dbReference>
<evidence type="ECO:0000256" key="2">
    <source>
        <dbReference type="PROSITE-ProRule" id="PRU00335"/>
    </source>
</evidence>
<keyword evidence="1 2" id="KW-0238">DNA-binding</keyword>
<feature type="DNA-binding region" description="H-T-H motif" evidence="2">
    <location>
        <begin position="35"/>
        <end position="54"/>
    </location>
</feature>
<name>A0A657LTP4_9HYPH</name>
<dbReference type="GO" id="GO:0003700">
    <property type="term" value="F:DNA-binding transcription factor activity"/>
    <property type="evidence" value="ECO:0007669"/>
    <property type="project" value="TreeGrafter"/>
</dbReference>
<dbReference type="Gene3D" id="1.10.357.10">
    <property type="entry name" value="Tetracycline Repressor, domain 2"/>
    <property type="match status" value="1"/>
</dbReference>
<keyword evidence="5" id="KW-1185">Reference proteome</keyword>
<evidence type="ECO:0000313" key="4">
    <source>
        <dbReference type="EMBL" id="OJF96924.1"/>
    </source>
</evidence>
<dbReference type="PANTHER" id="PTHR30055">
    <property type="entry name" value="HTH-TYPE TRANSCRIPTIONAL REGULATOR RUTR"/>
    <property type="match status" value="1"/>
</dbReference>
<reference evidence="4 5" key="1">
    <citation type="submission" date="2016-02" db="EMBL/GenBank/DDBJ databases">
        <title>Genome sequencing of a beta-galactosidase producing bacteria Rhizobium sp. 59.</title>
        <authorList>
            <person name="Wang D."/>
            <person name="Kot W."/>
            <person name="Qin Y."/>
            <person name="Hansen L."/>
            <person name="Naqvi K."/>
            <person name="Rensing C."/>
        </authorList>
    </citation>
    <scope>NUCLEOTIDE SEQUENCE [LARGE SCALE GENOMIC DNA]</scope>
    <source>
        <strain evidence="4 5">59</strain>
    </source>
</reference>
<dbReference type="RefSeq" id="WP_071833265.1">
    <property type="nucleotide sequence ID" value="NZ_LSRP01000085.1"/>
</dbReference>
<gene>
    <name evidence="4" type="ORF">AX760_03485</name>
</gene>
<evidence type="ECO:0000313" key="5">
    <source>
        <dbReference type="Proteomes" id="UP000182661"/>
    </source>
</evidence>
<dbReference type="InterPro" id="IPR009057">
    <property type="entry name" value="Homeodomain-like_sf"/>
</dbReference>
<feature type="domain" description="HTH tetR-type" evidence="3">
    <location>
        <begin position="12"/>
        <end position="72"/>
    </location>
</feature>
<dbReference type="PROSITE" id="PS50977">
    <property type="entry name" value="HTH_TETR_2"/>
    <property type="match status" value="1"/>
</dbReference>
<dbReference type="SUPFAM" id="SSF48498">
    <property type="entry name" value="Tetracyclin repressor-like, C-terminal domain"/>
    <property type="match status" value="1"/>
</dbReference>
<sequence length="192" mass="21177">MAIAHHRKKQPEQVRQQLLSVAARLAYDQGLGNVTLDAVSQKAGVSKGGLLHHFPSKMALLNGLFDDMIDKFDAAMAQMMRSDPVPQGRFTRAYISTVFAFDDGDPVDGAGDAQAWHVLTIALLAEPPLRDRWRQWVADRTDEFVGTDSSPDCQLARFAADGIWLADLLQSHDLPPDVRSVMLARLNALSLQ</sequence>
<comment type="caution">
    <text evidence="4">The sequence shown here is derived from an EMBL/GenBank/DDBJ whole genome shotgun (WGS) entry which is preliminary data.</text>
</comment>
<dbReference type="PANTHER" id="PTHR30055:SF148">
    <property type="entry name" value="TETR-FAMILY TRANSCRIPTIONAL REGULATOR"/>
    <property type="match status" value="1"/>
</dbReference>
<dbReference type="InterPro" id="IPR050109">
    <property type="entry name" value="HTH-type_TetR-like_transc_reg"/>
</dbReference>
<dbReference type="Pfam" id="PF00440">
    <property type="entry name" value="TetR_N"/>
    <property type="match status" value="1"/>
</dbReference>
<organism evidence="4 5">
    <name type="scientific">Pararhizobium antarcticum</name>
    <dbReference type="NCBI Taxonomy" id="1798805"/>
    <lineage>
        <taxon>Bacteria</taxon>
        <taxon>Pseudomonadati</taxon>
        <taxon>Pseudomonadota</taxon>
        <taxon>Alphaproteobacteria</taxon>
        <taxon>Hyphomicrobiales</taxon>
        <taxon>Rhizobiaceae</taxon>
        <taxon>Rhizobium/Agrobacterium group</taxon>
        <taxon>Pararhizobium</taxon>
    </lineage>
</organism>
<dbReference type="GO" id="GO:0000976">
    <property type="term" value="F:transcription cis-regulatory region binding"/>
    <property type="evidence" value="ECO:0007669"/>
    <property type="project" value="TreeGrafter"/>
</dbReference>
<dbReference type="InterPro" id="IPR036271">
    <property type="entry name" value="Tet_transcr_reg_TetR-rel_C_sf"/>
</dbReference>
<evidence type="ECO:0000256" key="1">
    <source>
        <dbReference type="ARBA" id="ARBA00023125"/>
    </source>
</evidence>
<dbReference type="SUPFAM" id="SSF46689">
    <property type="entry name" value="Homeodomain-like"/>
    <property type="match status" value="1"/>
</dbReference>
<dbReference type="PRINTS" id="PR00455">
    <property type="entry name" value="HTHTETR"/>
</dbReference>
<protein>
    <submittedName>
        <fullName evidence="4">TetR family transcriptional regulator</fullName>
    </submittedName>
</protein>
<dbReference type="Pfam" id="PF17937">
    <property type="entry name" value="TetR_C_28"/>
    <property type="match status" value="1"/>
</dbReference>
<evidence type="ECO:0000259" key="3">
    <source>
        <dbReference type="PROSITE" id="PS50977"/>
    </source>
</evidence>
<dbReference type="InterPro" id="IPR041479">
    <property type="entry name" value="TetR_CgmR_C"/>
</dbReference>
<dbReference type="AlphaFoldDB" id="A0A657LTP4"/>
<dbReference type="InterPro" id="IPR001647">
    <property type="entry name" value="HTH_TetR"/>
</dbReference>
<dbReference type="OrthoDB" id="9809772at2"/>
<accession>A0A657LTP4</accession>